<feature type="domain" description="PH" evidence="8">
    <location>
        <begin position="31"/>
        <end position="173"/>
    </location>
</feature>
<dbReference type="Gene3D" id="2.30.29.30">
    <property type="entry name" value="Pleckstrin-homology domain (PH domain)/Phosphotyrosine-binding domain (PTB)"/>
    <property type="match status" value="1"/>
</dbReference>
<dbReference type="Pfam" id="PF01237">
    <property type="entry name" value="Oxysterol_BP"/>
    <property type="match status" value="1"/>
</dbReference>
<dbReference type="Proteomes" id="UP001314263">
    <property type="component" value="Unassembled WGS sequence"/>
</dbReference>
<dbReference type="GO" id="GO:0120009">
    <property type="term" value="P:intermembrane lipid transfer"/>
    <property type="evidence" value="ECO:0007669"/>
    <property type="project" value="UniProtKB-ARBA"/>
</dbReference>
<evidence type="ECO:0000256" key="7">
    <source>
        <dbReference type="SAM" id="MobiDB-lite"/>
    </source>
</evidence>
<dbReference type="PANTHER" id="PTHR10972">
    <property type="entry name" value="OXYSTEROL-BINDING PROTEIN-RELATED"/>
    <property type="match status" value="1"/>
</dbReference>
<dbReference type="PROSITE" id="PS50003">
    <property type="entry name" value="PH_DOMAIN"/>
    <property type="match status" value="1"/>
</dbReference>
<evidence type="ECO:0000256" key="3">
    <source>
        <dbReference type="ARBA" id="ARBA00022448"/>
    </source>
</evidence>
<evidence type="ECO:0000259" key="8">
    <source>
        <dbReference type="PROSITE" id="PS50003"/>
    </source>
</evidence>
<gene>
    <name evidence="9" type="ORF">CVIRNUC_004060</name>
</gene>
<keyword evidence="3" id="KW-0813">Transport</keyword>
<dbReference type="EMBL" id="CAUYUE010000005">
    <property type="protein sequence ID" value="CAK0773385.1"/>
    <property type="molecule type" value="Genomic_DNA"/>
</dbReference>
<dbReference type="InterPro" id="IPR001849">
    <property type="entry name" value="PH_domain"/>
</dbReference>
<evidence type="ECO:0000313" key="10">
    <source>
        <dbReference type="Proteomes" id="UP001314263"/>
    </source>
</evidence>
<comment type="function">
    <text evidence="1">May be involved in the transport of sterols.</text>
</comment>
<keyword evidence="5" id="KW-0446">Lipid-binding</keyword>
<dbReference type="SMART" id="SM00233">
    <property type="entry name" value="PH"/>
    <property type="match status" value="1"/>
</dbReference>
<keyword evidence="4" id="KW-0445">Lipid transport</keyword>
<comment type="caution">
    <text evidence="9">The sequence shown here is derived from an EMBL/GenBank/DDBJ whole genome shotgun (WGS) entry which is preliminary data.</text>
</comment>
<feature type="region of interest" description="Disordered" evidence="7">
    <location>
        <begin position="301"/>
        <end position="329"/>
    </location>
</feature>
<evidence type="ECO:0000256" key="2">
    <source>
        <dbReference type="ARBA" id="ARBA00008842"/>
    </source>
</evidence>
<reference evidence="9 10" key="1">
    <citation type="submission" date="2023-10" db="EMBL/GenBank/DDBJ databases">
        <authorList>
            <person name="Maclean D."/>
            <person name="Macfadyen A."/>
        </authorList>
    </citation>
    <scope>NUCLEOTIDE SEQUENCE [LARGE SCALE GENOMIC DNA]</scope>
</reference>
<dbReference type="GO" id="GO:0016020">
    <property type="term" value="C:membrane"/>
    <property type="evidence" value="ECO:0007669"/>
    <property type="project" value="TreeGrafter"/>
</dbReference>
<feature type="compositionally biased region" description="Basic and acidic residues" evidence="7">
    <location>
        <begin position="388"/>
        <end position="398"/>
    </location>
</feature>
<comment type="similarity">
    <text evidence="2">Belongs to the OSBP family.</text>
</comment>
<dbReference type="PANTHER" id="PTHR10972:SF96">
    <property type="entry name" value="OXYSTEROL-BINDING PROTEIN-RELATED PROTEIN 1A-RELATED"/>
    <property type="match status" value="1"/>
</dbReference>
<dbReference type="InterPro" id="IPR000648">
    <property type="entry name" value="Oxysterol-bd"/>
</dbReference>
<dbReference type="InterPro" id="IPR037239">
    <property type="entry name" value="OSBP_sf"/>
</dbReference>
<proteinExistence type="inferred from homology"/>
<protein>
    <recommendedName>
        <fullName evidence="8">PH domain-containing protein</fullName>
    </recommendedName>
</protein>
<accession>A0AAV1I3C9</accession>
<feature type="region of interest" description="Disordered" evidence="7">
    <location>
        <begin position="366"/>
        <end position="398"/>
    </location>
</feature>
<evidence type="ECO:0000256" key="1">
    <source>
        <dbReference type="ARBA" id="ARBA00003361"/>
    </source>
</evidence>
<dbReference type="SUPFAM" id="SSF50729">
    <property type="entry name" value="PH domain-like"/>
    <property type="match status" value="1"/>
</dbReference>
<dbReference type="InterPro" id="IPR011993">
    <property type="entry name" value="PH-like_dom_sf"/>
</dbReference>
<evidence type="ECO:0000256" key="5">
    <source>
        <dbReference type="ARBA" id="ARBA00023121"/>
    </source>
</evidence>
<keyword evidence="10" id="KW-1185">Reference proteome</keyword>
<dbReference type="SUPFAM" id="SSF144000">
    <property type="entry name" value="Oxysterol-binding protein-like"/>
    <property type="match status" value="1"/>
</dbReference>
<organism evidence="9 10">
    <name type="scientific">Coccomyxa viridis</name>
    <dbReference type="NCBI Taxonomy" id="1274662"/>
    <lineage>
        <taxon>Eukaryota</taxon>
        <taxon>Viridiplantae</taxon>
        <taxon>Chlorophyta</taxon>
        <taxon>core chlorophytes</taxon>
        <taxon>Trebouxiophyceae</taxon>
        <taxon>Trebouxiophyceae incertae sedis</taxon>
        <taxon>Coccomyxaceae</taxon>
        <taxon>Coccomyxa</taxon>
    </lineage>
</organism>
<feature type="coiled-coil region" evidence="6">
    <location>
        <begin position="249"/>
        <end position="276"/>
    </location>
</feature>
<dbReference type="FunFam" id="2.40.160.120:FF:000001">
    <property type="entry name" value="Oxysterol-binding protein"/>
    <property type="match status" value="1"/>
</dbReference>
<dbReference type="AlphaFoldDB" id="A0AAV1I3C9"/>
<evidence type="ECO:0000256" key="4">
    <source>
        <dbReference type="ARBA" id="ARBA00023055"/>
    </source>
</evidence>
<dbReference type="GO" id="GO:0005829">
    <property type="term" value="C:cytosol"/>
    <property type="evidence" value="ECO:0007669"/>
    <property type="project" value="TreeGrafter"/>
</dbReference>
<dbReference type="GO" id="GO:0032934">
    <property type="term" value="F:sterol binding"/>
    <property type="evidence" value="ECO:0007669"/>
    <property type="project" value="TreeGrafter"/>
</dbReference>
<dbReference type="Gene3D" id="3.30.70.3490">
    <property type="match status" value="1"/>
</dbReference>
<dbReference type="Gene3D" id="2.40.160.120">
    <property type="match status" value="1"/>
</dbReference>
<name>A0AAV1I3C9_9CHLO</name>
<evidence type="ECO:0000256" key="6">
    <source>
        <dbReference type="SAM" id="Coils"/>
    </source>
</evidence>
<sequence length="787" mass="88388">MSTMQAPGENEKDGLQLAMERPDLDPHPMYNQIVAGVLVKYVNFGKGWRHRLFVLQDGVLRYYKVFGEQRVNVHALFEQLRREGELTLVGAEAAISENKWKRMTYGNGLSSPTQSIKDIKPQAELHLQVSKIAESGTDYRKFYISNGAKEMRLRAETREDRWVWVDALSKAKAAWDDGSRGPDTPLASPPVTQARIVKGDNHFLLDLEGILEKLKEKGASKEVSLYVEDLLVQQHQRYHNFMTVEADKRRRLLEHVQKLQNEKRQLETAMVVESRIQMKAKGLSKHSVEGTDGSFIVSEAETDHEASDTDEDESSSPRADSSSADDDDEEVFYDASDLSRSNSLQASRSLSLPAFEGDSALDSAREAVRASDKENIPKWLQKELPPPPRRERLPTPKQREKSVSLWSIIKECVGKDLSRVCLPVFFNEPLSSLQRIAEEMEYSELLDEAAQEPAGSIERFLMVAAFAVSGYSSTAGRTSKPFNPLLGETYELVHAEKGFRAVVEKVVHHPTVLAAYGEGRKWTFEGDAEVKSKFWGRSIELTPVGVLKLTFHDGEVFTWSKVVSSINNLIIGKIYVDHGGVMRITSSATGMVCKLKFREQGILSRHEAHEVKGYFEQQTGERIASPTLSGKWDEAMSAVLADGNSRLLWKKADPAPDPTRYNLTQWAIQLNEITPGLKEKLAPTDCRLRPDQHHLELGEYDQANNEKLRLETKQRAARKAAERGDPIRPRWFTAVKGATPGVQQAYKYHGGYFEAREQGEWPSVRDIFGPGIVGSNGESLPNSPKKA</sequence>
<evidence type="ECO:0000313" key="9">
    <source>
        <dbReference type="EMBL" id="CAK0773385.1"/>
    </source>
</evidence>
<feature type="compositionally biased region" description="Basic and acidic residues" evidence="7">
    <location>
        <begin position="366"/>
        <end position="376"/>
    </location>
</feature>
<keyword evidence="6" id="KW-0175">Coiled coil</keyword>